<dbReference type="Proteomes" id="UP001152876">
    <property type="component" value="Unassembled WGS sequence"/>
</dbReference>
<accession>A0A9X4SAJ3</accession>
<organism evidence="2 3">
    <name type="scientific">Hydrogenophaga taeniospiralis CCUG 15921</name>
    <dbReference type="NCBI Taxonomy" id="1281780"/>
    <lineage>
        <taxon>Bacteria</taxon>
        <taxon>Pseudomonadati</taxon>
        <taxon>Pseudomonadota</taxon>
        <taxon>Betaproteobacteria</taxon>
        <taxon>Burkholderiales</taxon>
        <taxon>Comamonadaceae</taxon>
        <taxon>Hydrogenophaga</taxon>
    </lineage>
</organism>
<keyword evidence="1" id="KW-0812">Transmembrane</keyword>
<dbReference type="EMBL" id="AOGK01000030">
    <property type="protein sequence ID" value="MDG5978035.1"/>
    <property type="molecule type" value="Genomic_DNA"/>
</dbReference>
<dbReference type="RefSeq" id="WP_169804797.1">
    <property type="nucleotide sequence ID" value="NZ_AOGK01000030.1"/>
</dbReference>
<evidence type="ECO:0000256" key="1">
    <source>
        <dbReference type="SAM" id="Phobius"/>
    </source>
</evidence>
<feature type="transmembrane region" description="Helical" evidence="1">
    <location>
        <begin position="12"/>
        <end position="32"/>
    </location>
</feature>
<proteinExistence type="predicted"/>
<evidence type="ECO:0000313" key="3">
    <source>
        <dbReference type="Proteomes" id="UP001152876"/>
    </source>
</evidence>
<dbReference type="AlphaFoldDB" id="A0A9X4SAJ3"/>
<comment type="caution">
    <text evidence="2">The sequence shown here is derived from an EMBL/GenBank/DDBJ whole genome shotgun (WGS) entry which is preliminary data.</text>
</comment>
<keyword evidence="1" id="KW-1133">Transmembrane helix</keyword>
<reference evidence="2" key="1">
    <citation type="submission" date="2013-01" db="EMBL/GenBank/DDBJ databases">
        <title>Genome draft of Hydrogenophaga taeniospiralis 2K1.</title>
        <authorList>
            <person name="Gomila M."/>
            <person name="Lalucat J."/>
        </authorList>
    </citation>
    <scope>NUCLEOTIDE SEQUENCE</scope>
    <source>
        <strain evidence="2">CCUG 15921</strain>
    </source>
</reference>
<keyword evidence="1" id="KW-0472">Membrane</keyword>
<gene>
    <name evidence="2" type="ORF">H010_22466</name>
</gene>
<protein>
    <submittedName>
        <fullName evidence="2">Uncharacterized protein</fullName>
    </submittedName>
</protein>
<name>A0A9X4SAJ3_9BURK</name>
<keyword evidence="3" id="KW-1185">Reference proteome</keyword>
<sequence>MPVWLQNEGAWIAIGISVLFVVAGLVMHRVFLRVLRAPAPTPSENPSETDSHE</sequence>
<evidence type="ECO:0000313" key="2">
    <source>
        <dbReference type="EMBL" id="MDG5978035.1"/>
    </source>
</evidence>